<sequence length="59" mass="6292">MTEPIHDYDPADALVDPEAVDVFLADAYETGDAAHIVEAIAVVARANIRIDAADEPCKP</sequence>
<evidence type="ECO:0000313" key="2">
    <source>
        <dbReference type="Proteomes" id="UP000027121"/>
    </source>
</evidence>
<proteinExistence type="predicted"/>
<protein>
    <submittedName>
        <fullName evidence="1">Uncharacterized protein</fullName>
    </submittedName>
</protein>
<gene>
    <name evidence="1" type="ORF">BV82_14250</name>
</gene>
<name>A0AAQ0DMG3_9PSED</name>
<keyword evidence="2" id="KW-1185">Reference proteome</keyword>
<reference evidence="1 2" key="2">
    <citation type="journal article" date="2016" name="Front. Microbiol.">
        <title>When Genome-Based Approach Meets the 'Old but Good': Revealing Genes Involved in the Antibacterial Activity of Pseudomonas sp. P482 against Soft Rot Pathogens.</title>
        <authorList>
            <person name="Krzyzanowska D.M."/>
            <person name="Ossowicki A."/>
            <person name="Rajewska M."/>
            <person name="Maciag T."/>
            <person name="Jablonska M."/>
            <person name="Obuchowski M."/>
            <person name="Heeb S."/>
            <person name="Jafra S."/>
        </authorList>
    </citation>
    <scope>NUCLEOTIDE SEQUENCE [LARGE SCALE GENOMIC DNA]</scope>
    <source>
        <strain evidence="1 2">P482</strain>
    </source>
</reference>
<dbReference type="EMBL" id="CP071706">
    <property type="protein sequence ID" value="QWE81307.1"/>
    <property type="molecule type" value="Genomic_DNA"/>
</dbReference>
<organism evidence="1 2">
    <name type="scientific">Pseudomonas donghuensis</name>
    <dbReference type="NCBI Taxonomy" id="1163398"/>
    <lineage>
        <taxon>Bacteria</taxon>
        <taxon>Pseudomonadati</taxon>
        <taxon>Pseudomonadota</taxon>
        <taxon>Gammaproteobacteria</taxon>
        <taxon>Pseudomonadales</taxon>
        <taxon>Pseudomonadaceae</taxon>
        <taxon>Pseudomonas</taxon>
    </lineage>
</organism>
<dbReference type="KEGG" id="pdw:BV82_14250"/>
<dbReference type="Proteomes" id="UP000027121">
    <property type="component" value="Chromosome"/>
</dbReference>
<reference evidence="1 2" key="1">
    <citation type="journal article" date="2014" name="Genome Announc.">
        <title>Genome Sequence of Pseudomonas sp. Strain P482, a Tomato Rhizosphere Isolate with Broad-Spectrum Antimicrobial Activity.</title>
        <authorList>
            <person name="Krzyzanowska D.M."/>
            <person name="Ossowicki A."/>
            <person name="Jafra S."/>
        </authorList>
    </citation>
    <scope>NUCLEOTIDE SEQUENCE [LARGE SCALE GENOMIC DNA]</scope>
    <source>
        <strain evidence="1 2">P482</strain>
    </source>
</reference>
<dbReference type="AlphaFoldDB" id="A0AAQ0DMG3"/>
<accession>A0AAQ0DMG3</accession>
<evidence type="ECO:0000313" key="1">
    <source>
        <dbReference type="EMBL" id="QWE81307.1"/>
    </source>
</evidence>
<dbReference type="RefSeq" id="WP_081492757.1">
    <property type="nucleotide sequence ID" value="NZ_CP071706.1"/>
</dbReference>
<dbReference type="GeneID" id="98283451"/>